<dbReference type="RefSeq" id="WP_118201671.1">
    <property type="nucleotide sequence ID" value="NZ_QRIE01000090.1"/>
</dbReference>
<sequence length="147" mass="16655">MKIEDLRIGNYVDVVVNDNGATTRCKVESFAHETNFAELKDITGSSVISVSTDDIWALVKEVATTENELKNLGFTYDPGLYLDMFSIKGAWFFYEAIVGKHCDHYELFIEEDAVLHIYKGIPVPSIHLLQNAVADNYGYRLIRRSSK</sequence>
<accession>A0A3R6E501</accession>
<evidence type="ECO:0000313" key="1">
    <source>
        <dbReference type="EMBL" id="RHG62533.1"/>
    </source>
</evidence>
<protein>
    <submittedName>
        <fullName evidence="1">Uncharacterized protein</fullName>
    </submittedName>
</protein>
<dbReference type="AlphaFoldDB" id="A0A3R6E501"/>
<dbReference type="Proteomes" id="UP000286501">
    <property type="component" value="Unassembled WGS sequence"/>
</dbReference>
<comment type="caution">
    <text evidence="1">The sequence shown here is derived from an EMBL/GenBank/DDBJ whole genome shotgun (WGS) entry which is preliminary data.</text>
</comment>
<evidence type="ECO:0000313" key="2">
    <source>
        <dbReference type="Proteomes" id="UP000286501"/>
    </source>
</evidence>
<organism evidence="1 2">
    <name type="scientific">Segatella copri</name>
    <dbReference type="NCBI Taxonomy" id="165179"/>
    <lineage>
        <taxon>Bacteria</taxon>
        <taxon>Pseudomonadati</taxon>
        <taxon>Bacteroidota</taxon>
        <taxon>Bacteroidia</taxon>
        <taxon>Bacteroidales</taxon>
        <taxon>Prevotellaceae</taxon>
        <taxon>Segatella</taxon>
    </lineage>
</organism>
<gene>
    <name evidence="1" type="ORF">DW250_14315</name>
</gene>
<name>A0A3R6E501_9BACT</name>
<proteinExistence type="predicted"/>
<dbReference type="EMBL" id="QRIN01000087">
    <property type="protein sequence ID" value="RHG62533.1"/>
    <property type="molecule type" value="Genomic_DNA"/>
</dbReference>
<reference evidence="1 2" key="1">
    <citation type="submission" date="2018-08" db="EMBL/GenBank/DDBJ databases">
        <title>A genome reference for cultivated species of the human gut microbiota.</title>
        <authorList>
            <person name="Zou Y."/>
            <person name="Xue W."/>
            <person name="Luo G."/>
        </authorList>
    </citation>
    <scope>NUCLEOTIDE SEQUENCE [LARGE SCALE GENOMIC DNA]</scope>
    <source>
        <strain evidence="1 2">AM22-1</strain>
    </source>
</reference>